<dbReference type="Proteomes" id="UP000286287">
    <property type="component" value="Unassembled WGS sequence"/>
</dbReference>
<dbReference type="AlphaFoldDB" id="A0A418VIH3"/>
<comment type="caution">
    <text evidence="2">The sequence shown here is derived from an EMBL/GenBank/DDBJ whole genome shotgun (WGS) entry which is preliminary data.</text>
</comment>
<evidence type="ECO:0000313" key="2">
    <source>
        <dbReference type="EMBL" id="RJF75934.1"/>
    </source>
</evidence>
<feature type="compositionally biased region" description="Basic residues" evidence="1">
    <location>
        <begin position="105"/>
        <end position="118"/>
    </location>
</feature>
<feature type="region of interest" description="Disordered" evidence="1">
    <location>
        <begin position="101"/>
        <end position="128"/>
    </location>
</feature>
<dbReference type="EMBL" id="QYUJ01000002">
    <property type="protein sequence ID" value="RJF75934.1"/>
    <property type="molecule type" value="Genomic_DNA"/>
</dbReference>
<evidence type="ECO:0000256" key="1">
    <source>
        <dbReference type="SAM" id="MobiDB-lite"/>
    </source>
</evidence>
<protein>
    <submittedName>
        <fullName evidence="2">Uncharacterized protein</fullName>
    </submittedName>
</protein>
<accession>A0A418VIH3</accession>
<keyword evidence="4" id="KW-1185">Reference proteome</keyword>
<organism evidence="2 4">
    <name type="scientific">Deinococcus cavernae</name>
    <dbReference type="NCBI Taxonomy" id="2320857"/>
    <lineage>
        <taxon>Bacteria</taxon>
        <taxon>Thermotogati</taxon>
        <taxon>Deinococcota</taxon>
        <taxon>Deinococci</taxon>
        <taxon>Deinococcales</taxon>
        <taxon>Deinococcaceae</taxon>
        <taxon>Deinococcus</taxon>
    </lineage>
</organism>
<dbReference type="OrthoDB" id="9955919at2"/>
<name>A0A418VIH3_9DEIO</name>
<dbReference type="RefSeq" id="WP_119759910.1">
    <property type="nucleotide sequence ID" value="NZ_QYUJ01000002.1"/>
</dbReference>
<proteinExistence type="predicted"/>
<evidence type="ECO:0000313" key="3">
    <source>
        <dbReference type="EMBL" id="RJF75945.1"/>
    </source>
</evidence>
<dbReference type="EMBL" id="QYUJ01000002">
    <property type="protein sequence ID" value="RJF75945.1"/>
    <property type="molecule type" value="Genomic_DNA"/>
</dbReference>
<gene>
    <name evidence="2" type="ORF">D3875_00300</name>
    <name evidence="3" type="ORF">D3875_00375</name>
</gene>
<evidence type="ECO:0000313" key="4">
    <source>
        <dbReference type="Proteomes" id="UP000286287"/>
    </source>
</evidence>
<sequence length="128" mass="14581">MLTFSTQIQEKNPETQRRLYTLFQREVKAGRVLALKLLTKFEIQGTKGQGRQVQDYAFTDETGQQVNQWIIEQERPTLGSGFTVEQLQGFSDEDLSVLIQQQMTKPKKRKAKATRNTKKATNSEAGTA</sequence>
<reference evidence="2 4" key="1">
    <citation type="submission" date="2018-09" db="EMBL/GenBank/DDBJ databases">
        <authorList>
            <person name="Zhu H."/>
        </authorList>
    </citation>
    <scope>NUCLEOTIDE SEQUENCE [LARGE SCALE GENOMIC DNA]</scope>
    <source>
        <strain evidence="2 4">K2S05-167</strain>
    </source>
</reference>